<evidence type="ECO:0000313" key="3">
    <source>
        <dbReference type="Proteomes" id="UP000319383"/>
    </source>
</evidence>
<reference evidence="2 3" key="1">
    <citation type="submission" date="2019-02" db="EMBL/GenBank/DDBJ databases">
        <title>Deep-cultivation of Planctomycetes and their phenomic and genomic characterization uncovers novel biology.</title>
        <authorList>
            <person name="Wiegand S."/>
            <person name="Jogler M."/>
            <person name="Boedeker C."/>
            <person name="Pinto D."/>
            <person name="Vollmers J."/>
            <person name="Rivas-Marin E."/>
            <person name="Kohn T."/>
            <person name="Peeters S.H."/>
            <person name="Heuer A."/>
            <person name="Rast P."/>
            <person name="Oberbeckmann S."/>
            <person name="Bunk B."/>
            <person name="Jeske O."/>
            <person name="Meyerdierks A."/>
            <person name="Storesund J.E."/>
            <person name="Kallscheuer N."/>
            <person name="Luecker S."/>
            <person name="Lage O.M."/>
            <person name="Pohl T."/>
            <person name="Merkel B.J."/>
            <person name="Hornburger P."/>
            <person name="Mueller R.-W."/>
            <person name="Bruemmer F."/>
            <person name="Labrenz M."/>
            <person name="Spormann A.M."/>
            <person name="Op den Camp H."/>
            <person name="Overmann J."/>
            <person name="Amann R."/>
            <person name="Jetten M.S.M."/>
            <person name="Mascher T."/>
            <person name="Medema M.H."/>
            <person name="Devos D.P."/>
            <person name="Kaster A.-K."/>
            <person name="Ovreas L."/>
            <person name="Rohde M."/>
            <person name="Galperin M.Y."/>
            <person name="Jogler C."/>
        </authorList>
    </citation>
    <scope>NUCLEOTIDE SEQUENCE [LARGE SCALE GENOMIC DNA]</scope>
    <source>
        <strain evidence="2 3">Mal52</strain>
    </source>
</reference>
<gene>
    <name evidence="2" type="ORF">Mal52_32960</name>
</gene>
<keyword evidence="1" id="KW-0732">Signal</keyword>
<evidence type="ECO:0000313" key="2">
    <source>
        <dbReference type="EMBL" id="QDU44810.1"/>
    </source>
</evidence>
<protein>
    <submittedName>
        <fullName evidence="2">Uncharacterized protein</fullName>
    </submittedName>
</protein>
<dbReference type="KEGG" id="sdyn:Mal52_32960"/>
<dbReference type="Proteomes" id="UP000319383">
    <property type="component" value="Chromosome"/>
</dbReference>
<keyword evidence="3" id="KW-1185">Reference proteome</keyword>
<dbReference type="EMBL" id="CP036276">
    <property type="protein sequence ID" value="QDU44810.1"/>
    <property type="molecule type" value="Genomic_DNA"/>
</dbReference>
<dbReference type="AlphaFoldDB" id="A0A517ZQR2"/>
<sequence precursor="true">MLHRITAIIGILTVLTCPIVCRAASICCSPTQVEASVDCCHDCQTNSDPCHEKQEAPEHEDCTKSCFCKAAICGSAISGLPPLSPSLIQLPVVPDGKSALPTAFDHRGEASSLSSSGLRIALRSLLC</sequence>
<evidence type="ECO:0000256" key="1">
    <source>
        <dbReference type="SAM" id="SignalP"/>
    </source>
</evidence>
<proteinExistence type="predicted"/>
<feature type="chain" id="PRO_5021945945" evidence="1">
    <location>
        <begin position="24"/>
        <end position="127"/>
    </location>
</feature>
<name>A0A517ZQR2_9PLAN</name>
<accession>A0A517ZQR2</accession>
<organism evidence="2 3">
    <name type="scientific">Symmachiella dynata</name>
    <dbReference type="NCBI Taxonomy" id="2527995"/>
    <lineage>
        <taxon>Bacteria</taxon>
        <taxon>Pseudomonadati</taxon>
        <taxon>Planctomycetota</taxon>
        <taxon>Planctomycetia</taxon>
        <taxon>Planctomycetales</taxon>
        <taxon>Planctomycetaceae</taxon>
        <taxon>Symmachiella</taxon>
    </lineage>
</organism>
<feature type="signal peptide" evidence="1">
    <location>
        <begin position="1"/>
        <end position="23"/>
    </location>
</feature>